<accession>K3UGB2</accession>
<dbReference type="AlphaFoldDB" id="K3UGB2"/>
<dbReference type="KEGG" id="fpu:FPSE_08968"/>
<evidence type="ECO:0000313" key="2">
    <source>
        <dbReference type="Proteomes" id="UP000007978"/>
    </source>
</evidence>
<name>K3UGB2_FUSPC</name>
<reference evidence="1 2" key="1">
    <citation type="journal article" date="2012" name="PLoS Pathog.">
        <title>Comparative pathogenomics reveals horizontally acquired novel virulence genes in fungi infecting cereal hosts.</title>
        <authorList>
            <person name="Gardiner D.M."/>
            <person name="McDonald M.C."/>
            <person name="Covarelli L."/>
            <person name="Solomon P.S."/>
            <person name="Rusu A.G."/>
            <person name="Marshall M."/>
            <person name="Kazan K."/>
            <person name="Chakraborty S."/>
            <person name="McDonald B.A."/>
            <person name="Manners J.M."/>
        </authorList>
    </citation>
    <scope>NUCLEOTIDE SEQUENCE [LARGE SCALE GENOMIC DNA]</scope>
    <source>
        <strain evidence="1 2">CS3096</strain>
    </source>
</reference>
<protein>
    <submittedName>
        <fullName evidence="1">Uncharacterized protein</fullName>
    </submittedName>
</protein>
<keyword evidence="2" id="KW-1185">Reference proteome</keyword>
<sequence length="53" mass="5906">MSTCNVSDPLYQYGGQKVQSHASYNAESVQPLALRVCMRYVTAAVFLEDHVNI</sequence>
<dbReference type="RefSeq" id="XP_009260360.1">
    <property type="nucleotide sequence ID" value="XM_009262085.1"/>
</dbReference>
<evidence type="ECO:0000313" key="1">
    <source>
        <dbReference type="EMBL" id="EKJ70816.1"/>
    </source>
</evidence>
<organism evidence="1 2">
    <name type="scientific">Fusarium pseudograminearum (strain CS3096)</name>
    <name type="common">Wheat and barley crown-rot fungus</name>
    <dbReference type="NCBI Taxonomy" id="1028729"/>
    <lineage>
        <taxon>Eukaryota</taxon>
        <taxon>Fungi</taxon>
        <taxon>Dikarya</taxon>
        <taxon>Ascomycota</taxon>
        <taxon>Pezizomycotina</taxon>
        <taxon>Sordariomycetes</taxon>
        <taxon>Hypocreomycetidae</taxon>
        <taxon>Hypocreales</taxon>
        <taxon>Nectriaceae</taxon>
        <taxon>Fusarium</taxon>
    </lineage>
</organism>
<dbReference type="HOGENOM" id="CLU_3068787_0_0_1"/>
<gene>
    <name evidence="1" type="ORF">FPSE_08968</name>
</gene>
<comment type="caution">
    <text evidence="1">The sequence shown here is derived from an EMBL/GenBank/DDBJ whole genome shotgun (WGS) entry which is preliminary data.</text>
</comment>
<dbReference type="Proteomes" id="UP000007978">
    <property type="component" value="Chromosome 2"/>
</dbReference>
<proteinExistence type="predicted"/>
<dbReference type="GeneID" id="20367585"/>
<dbReference type="EMBL" id="AFNW01000302">
    <property type="protein sequence ID" value="EKJ70816.1"/>
    <property type="molecule type" value="Genomic_DNA"/>
</dbReference>